<dbReference type="GO" id="GO:0000775">
    <property type="term" value="C:chromosome, centromeric region"/>
    <property type="evidence" value="ECO:0007669"/>
    <property type="project" value="EnsemblFungi"/>
</dbReference>
<evidence type="ECO:0000256" key="1">
    <source>
        <dbReference type="ARBA" id="ARBA00004123"/>
    </source>
</evidence>
<dbReference type="GO" id="GO:0140671">
    <property type="term" value="C:ADA complex"/>
    <property type="evidence" value="ECO:0007669"/>
    <property type="project" value="EnsemblFungi"/>
</dbReference>
<feature type="domain" description="Bromo" evidence="13">
    <location>
        <begin position="287"/>
        <end position="357"/>
    </location>
</feature>
<evidence type="ECO:0000256" key="11">
    <source>
        <dbReference type="ARBA" id="ARBA00023315"/>
    </source>
</evidence>
<dbReference type="STRING" id="796925.A0A137PGI1"/>
<dbReference type="PRINTS" id="PR00503">
    <property type="entry name" value="BROMODOMAIN"/>
</dbReference>
<dbReference type="InterPro" id="IPR001487">
    <property type="entry name" value="Bromodomain"/>
</dbReference>
<keyword evidence="10" id="KW-0539">Nucleus</keyword>
<keyword evidence="7 12" id="KW-0103">Bromodomain</keyword>
<dbReference type="Pfam" id="PF00583">
    <property type="entry name" value="Acetyltransf_1"/>
    <property type="match status" value="1"/>
</dbReference>
<dbReference type="SMART" id="SM00297">
    <property type="entry name" value="BROMO"/>
    <property type="match status" value="1"/>
</dbReference>
<proteinExistence type="inferred from homology"/>
<dbReference type="EMBL" id="KQ964427">
    <property type="protein sequence ID" value="KXN74113.1"/>
    <property type="molecule type" value="Genomic_DNA"/>
</dbReference>
<dbReference type="GO" id="GO:0036408">
    <property type="term" value="F:histone H3K14 acetyltransferase activity"/>
    <property type="evidence" value="ECO:0007669"/>
    <property type="project" value="EnsemblFungi"/>
</dbReference>
<keyword evidence="8" id="KW-0010">Activator</keyword>
<keyword evidence="9" id="KW-0804">Transcription</keyword>
<evidence type="ECO:0000256" key="6">
    <source>
        <dbReference type="ARBA" id="ARBA00023015"/>
    </source>
</evidence>
<dbReference type="GO" id="GO:0005829">
    <property type="term" value="C:cytosol"/>
    <property type="evidence" value="ECO:0007669"/>
    <property type="project" value="EnsemblFungi"/>
</dbReference>
<keyword evidence="11" id="KW-0012">Acyltransferase</keyword>
<evidence type="ECO:0000259" key="13">
    <source>
        <dbReference type="PROSITE" id="PS50014"/>
    </source>
</evidence>
<dbReference type="Gene3D" id="3.40.630.30">
    <property type="match status" value="1"/>
</dbReference>
<evidence type="ECO:0000313" key="15">
    <source>
        <dbReference type="EMBL" id="KXN74113.1"/>
    </source>
</evidence>
<dbReference type="SUPFAM" id="SSF55729">
    <property type="entry name" value="Acyl-CoA N-acyltransferases (Nat)"/>
    <property type="match status" value="1"/>
</dbReference>
<dbReference type="GO" id="GO:0043993">
    <property type="term" value="F:histone H3K18 acetyltransferase activity"/>
    <property type="evidence" value="ECO:0007669"/>
    <property type="project" value="EnsemblFungi"/>
</dbReference>
<evidence type="ECO:0000313" key="16">
    <source>
        <dbReference type="Proteomes" id="UP000070444"/>
    </source>
</evidence>
<dbReference type="GO" id="GO:0010515">
    <property type="term" value="P:negative regulation of induction of conjugation with cellular fusion"/>
    <property type="evidence" value="ECO:0007669"/>
    <property type="project" value="EnsemblFungi"/>
</dbReference>
<dbReference type="PROSITE" id="PS00633">
    <property type="entry name" value="BROMODOMAIN_1"/>
    <property type="match status" value="1"/>
</dbReference>
<dbReference type="OrthoDB" id="1937912at2759"/>
<evidence type="ECO:0000256" key="2">
    <source>
        <dbReference type="ARBA" id="ARBA00008607"/>
    </source>
</evidence>
<organism evidence="15 16">
    <name type="scientific">Conidiobolus coronatus (strain ATCC 28846 / CBS 209.66 / NRRL 28638)</name>
    <name type="common">Delacroixia coronata</name>
    <dbReference type="NCBI Taxonomy" id="796925"/>
    <lineage>
        <taxon>Eukaryota</taxon>
        <taxon>Fungi</taxon>
        <taxon>Fungi incertae sedis</taxon>
        <taxon>Zoopagomycota</taxon>
        <taxon>Entomophthoromycotina</taxon>
        <taxon>Entomophthoromycetes</taxon>
        <taxon>Entomophthorales</taxon>
        <taxon>Ancylistaceae</taxon>
        <taxon>Conidiobolus</taxon>
    </lineage>
</organism>
<name>A0A137PGI1_CONC2</name>
<reference evidence="15 16" key="1">
    <citation type="journal article" date="2015" name="Genome Biol. Evol.">
        <title>Phylogenomic analyses indicate that early fungi evolved digesting cell walls of algal ancestors of land plants.</title>
        <authorList>
            <person name="Chang Y."/>
            <person name="Wang S."/>
            <person name="Sekimoto S."/>
            <person name="Aerts A.L."/>
            <person name="Choi C."/>
            <person name="Clum A."/>
            <person name="LaButti K.M."/>
            <person name="Lindquist E.A."/>
            <person name="Yee Ngan C."/>
            <person name="Ohm R.A."/>
            <person name="Salamov A.A."/>
            <person name="Grigoriev I.V."/>
            <person name="Spatafora J.W."/>
            <person name="Berbee M.L."/>
        </authorList>
    </citation>
    <scope>NUCLEOTIDE SEQUENCE [LARGE SCALE GENOMIC DNA]</scope>
    <source>
        <strain evidence="15 16">NRRL 28638</strain>
    </source>
</reference>
<dbReference type="GO" id="GO:0032968">
    <property type="term" value="P:positive regulation of transcription elongation by RNA polymerase II"/>
    <property type="evidence" value="ECO:0007669"/>
    <property type="project" value="EnsemblFungi"/>
</dbReference>
<dbReference type="GO" id="GO:0045815">
    <property type="term" value="P:transcription initiation-coupled chromatin remodeling"/>
    <property type="evidence" value="ECO:0007669"/>
    <property type="project" value="EnsemblFungi"/>
</dbReference>
<evidence type="ECO:0000256" key="12">
    <source>
        <dbReference type="PROSITE-ProRule" id="PRU00035"/>
    </source>
</evidence>
<dbReference type="InterPro" id="IPR000182">
    <property type="entry name" value="GNAT_dom"/>
</dbReference>
<dbReference type="GO" id="GO:0000124">
    <property type="term" value="C:SAGA complex"/>
    <property type="evidence" value="ECO:0007669"/>
    <property type="project" value="EnsemblFungi"/>
</dbReference>
<gene>
    <name evidence="15" type="ORF">CONCODRAFT_46097</name>
</gene>
<dbReference type="Pfam" id="PF00439">
    <property type="entry name" value="Bromodomain"/>
    <property type="match status" value="1"/>
</dbReference>
<dbReference type="PANTHER" id="PTHR45750:SF3">
    <property type="entry name" value="HISTONE ACETYLTRANSFERASE"/>
    <property type="match status" value="1"/>
</dbReference>
<feature type="domain" description="N-acetyltransferase" evidence="14">
    <location>
        <begin position="53"/>
        <end position="201"/>
    </location>
</feature>
<comment type="subcellular location">
    <subcellularLocation>
        <location evidence="1">Nucleus</location>
    </subcellularLocation>
</comment>
<keyword evidence="5" id="KW-0156">Chromatin regulator</keyword>
<dbReference type="Proteomes" id="UP000070444">
    <property type="component" value="Unassembled WGS sequence"/>
</dbReference>
<evidence type="ECO:0000256" key="9">
    <source>
        <dbReference type="ARBA" id="ARBA00023163"/>
    </source>
</evidence>
<evidence type="ECO:0000256" key="8">
    <source>
        <dbReference type="ARBA" id="ARBA00023159"/>
    </source>
</evidence>
<evidence type="ECO:0000256" key="4">
    <source>
        <dbReference type="ARBA" id="ARBA00022679"/>
    </source>
</evidence>
<dbReference type="GO" id="GO:0140011">
    <property type="term" value="F:histone H4K12ac reader activity"/>
    <property type="evidence" value="ECO:0007669"/>
    <property type="project" value="EnsemblFungi"/>
</dbReference>
<dbReference type="GO" id="GO:0003712">
    <property type="term" value="F:transcription coregulator activity"/>
    <property type="evidence" value="ECO:0007669"/>
    <property type="project" value="EnsemblFungi"/>
</dbReference>
<sequence>MIYEHSYSKIIKTPHYIFDPPIEEEIQDFSKQFASNAIKQETNNEIKFNVVVNDGKRLSLALLTGLKNIFMKQLPKMPKEYISRLVYDKNHTSMIIVGPNNSALGGITYRLFDQRQFAEIVFCAIASSEQVKGYGSHLMNHLKDYIMMHTNARYFLTYADNYAIGYFKKQGFTKDITLDQKVWMGYIKDYEGGTLMQCTMIPRLTYLRVKEILAFQKKVLNKKIQSVSSSHIVYEGLSCFDNGVHEIDPMDIPGVKDSGYDPAIHKSKQPRRTRFQNQLLRLVSELKSHRASWPFLEPVNGEDVTDYYEIIQNPMDLSTLEKNVLDNKYANKEDFIRDTKFIFSNCRFYNDQSSAYFKSADQLEEYFEQRLSQWRD</sequence>
<evidence type="ECO:0000259" key="14">
    <source>
        <dbReference type="PROSITE" id="PS51186"/>
    </source>
</evidence>
<dbReference type="GO" id="GO:0140129">
    <property type="term" value="F:histone H3K56ac reader activity"/>
    <property type="evidence" value="ECO:0007669"/>
    <property type="project" value="EnsemblFungi"/>
</dbReference>
<evidence type="ECO:0000256" key="5">
    <source>
        <dbReference type="ARBA" id="ARBA00022853"/>
    </source>
</evidence>
<evidence type="ECO:0000256" key="7">
    <source>
        <dbReference type="ARBA" id="ARBA00023117"/>
    </source>
</evidence>
<dbReference type="GO" id="GO:0043992">
    <property type="term" value="F:histone H3K9 acetyltransferase activity"/>
    <property type="evidence" value="ECO:0007669"/>
    <property type="project" value="EnsemblFungi"/>
</dbReference>
<dbReference type="InterPro" id="IPR037800">
    <property type="entry name" value="GCN5"/>
</dbReference>
<dbReference type="Gene3D" id="1.20.920.10">
    <property type="entry name" value="Bromodomain-like"/>
    <property type="match status" value="1"/>
</dbReference>
<dbReference type="InterPro" id="IPR036427">
    <property type="entry name" value="Bromodomain-like_sf"/>
</dbReference>
<keyword evidence="4 15" id="KW-0808">Transferase</keyword>
<evidence type="ECO:0000256" key="10">
    <source>
        <dbReference type="ARBA" id="ARBA00023242"/>
    </source>
</evidence>
<dbReference type="GO" id="GO:0046695">
    <property type="term" value="C:SLIK (SAGA-like) complex"/>
    <property type="evidence" value="ECO:0007669"/>
    <property type="project" value="EnsemblFungi"/>
</dbReference>
<protein>
    <recommendedName>
        <fullName evidence="3">histone acetyltransferase</fullName>
        <ecNumber evidence="3">2.3.1.48</ecNumber>
    </recommendedName>
</protein>
<dbReference type="AlphaFoldDB" id="A0A137PGI1"/>
<dbReference type="PROSITE" id="PS50014">
    <property type="entry name" value="BROMODOMAIN_2"/>
    <property type="match status" value="1"/>
</dbReference>
<keyword evidence="16" id="KW-1185">Reference proteome</keyword>
<dbReference type="CDD" id="cd05509">
    <property type="entry name" value="Bromo_gcn5_like"/>
    <property type="match status" value="1"/>
</dbReference>
<evidence type="ECO:0000256" key="3">
    <source>
        <dbReference type="ARBA" id="ARBA00013184"/>
    </source>
</evidence>
<dbReference type="SUPFAM" id="SSF47370">
    <property type="entry name" value="Bromodomain"/>
    <property type="match status" value="1"/>
</dbReference>
<keyword evidence="6" id="KW-0805">Transcription regulation</keyword>
<dbReference type="PANTHER" id="PTHR45750">
    <property type="entry name" value="GH11602P"/>
    <property type="match status" value="1"/>
</dbReference>
<dbReference type="GO" id="GO:0140068">
    <property type="term" value="F:histone crotonyltransferase activity"/>
    <property type="evidence" value="ECO:0007669"/>
    <property type="project" value="EnsemblFungi"/>
</dbReference>
<dbReference type="EC" id="2.3.1.48" evidence="3"/>
<comment type="similarity">
    <text evidence="2">Belongs to the acetyltransferase family. GCN5 subfamily.</text>
</comment>
<dbReference type="GO" id="GO:0005634">
    <property type="term" value="C:nucleus"/>
    <property type="evidence" value="ECO:0007669"/>
    <property type="project" value="UniProtKB-SubCell"/>
</dbReference>
<accession>A0A137PGI1</accession>
<dbReference type="OMA" id="HQPPKEW"/>
<dbReference type="InterPro" id="IPR016181">
    <property type="entry name" value="Acyl_CoA_acyltransferase"/>
</dbReference>
<dbReference type="InterPro" id="IPR018359">
    <property type="entry name" value="Bromodomain_CS"/>
</dbReference>
<dbReference type="PROSITE" id="PS51186">
    <property type="entry name" value="GNAT"/>
    <property type="match status" value="1"/>
</dbReference>
<dbReference type="GO" id="GO:0140046">
    <property type="term" value="F:histone H4K16ac reader activity"/>
    <property type="evidence" value="ECO:0007669"/>
    <property type="project" value="EnsemblFungi"/>
</dbReference>